<dbReference type="RefSeq" id="WP_000416698.1">
    <property type="nucleotide sequence ID" value="NZ_JYRE01000008.1"/>
</dbReference>
<evidence type="ECO:0000313" key="3">
    <source>
        <dbReference type="EMBL" id="EAA8666340.1"/>
    </source>
</evidence>
<keyword evidence="3" id="KW-0067">ATP-binding</keyword>
<keyword evidence="1" id="KW-0808">Transferase</keyword>
<accession>A0A7U7L503</accession>
<protein>
    <submittedName>
        <fullName evidence="3">ATP-binding protein</fullName>
    </submittedName>
</protein>
<keyword evidence="1" id="KW-0723">Serine/threonine-protein kinase</keyword>
<sequence>MEKVKMVFRLPTSLENLETLSSTLREFIVQLEIDPAVVYQLELATCEAFSNIVRHGVNHDPEQFVEVTLSYGEGGVKIVLSDCGKPIPQAILRALRGREKSLPDPDPHQQASWPESGIGLQLIFAMMDDVSYFSQKGRNELIMIKHV</sequence>
<reference evidence="3" key="1">
    <citation type="submission" date="2018-08" db="EMBL/GenBank/DDBJ databases">
        <authorList>
            <consortium name="GenomeTrakr network: Whole genome sequencing for foodborne pathogen traceback"/>
        </authorList>
    </citation>
    <scope>NUCLEOTIDE SEQUENCE [LARGE SCALE GENOMIC DNA]</scope>
    <source>
        <strain evidence="3">FLUFL-367</strain>
    </source>
</reference>
<dbReference type="InterPro" id="IPR036890">
    <property type="entry name" value="HATPase_C_sf"/>
</dbReference>
<dbReference type="InterPro" id="IPR003594">
    <property type="entry name" value="HATPase_dom"/>
</dbReference>
<dbReference type="PANTHER" id="PTHR35526:SF3">
    <property type="entry name" value="ANTI-SIGMA-F FACTOR RSBW"/>
    <property type="match status" value="1"/>
</dbReference>
<comment type="caution">
    <text evidence="3">The sequence shown here is derived from an EMBL/GenBank/DDBJ whole genome shotgun (WGS) entry which is preliminary data.</text>
</comment>
<feature type="domain" description="Histidine kinase/HSP90-like ATPase" evidence="2">
    <location>
        <begin position="11"/>
        <end position="145"/>
    </location>
</feature>
<evidence type="ECO:0000259" key="2">
    <source>
        <dbReference type="Pfam" id="PF13581"/>
    </source>
</evidence>
<dbReference type="GO" id="GO:0005524">
    <property type="term" value="F:ATP binding"/>
    <property type="evidence" value="ECO:0007669"/>
    <property type="project" value="UniProtKB-KW"/>
</dbReference>
<dbReference type="PANTHER" id="PTHR35526">
    <property type="entry name" value="ANTI-SIGMA-F FACTOR RSBW-RELATED"/>
    <property type="match status" value="1"/>
</dbReference>
<proteinExistence type="predicted"/>
<dbReference type="EMBL" id="AAACVH010000024">
    <property type="protein sequence ID" value="EAA8666340.1"/>
    <property type="molecule type" value="Genomic_DNA"/>
</dbReference>
<keyword evidence="1" id="KW-0418">Kinase</keyword>
<dbReference type="GO" id="GO:0004674">
    <property type="term" value="F:protein serine/threonine kinase activity"/>
    <property type="evidence" value="ECO:0007669"/>
    <property type="project" value="UniProtKB-KW"/>
</dbReference>
<dbReference type="CDD" id="cd16936">
    <property type="entry name" value="HATPase_RsbW-like"/>
    <property type="match status" value="1"/>
</dbReference>
<dbReference type="Proteomes" id="UP000839834">
    <property type="component" value="Unassembled WGS sequence"/>
</dbReference>
<dbReference type="SUPFAM" id="SSF55874">
    <property type="entry name" value="ATPase domain of HSP90 chaperone/DNA topoisomerase II/histidine kinase"/>
    <property type="match status" value="1"/>
</dbReference>
<dbReference type="AlphaFoldDB" id="A0A7U7L503"/>
<dbReference type="InterPro" id="IPR050267">
    <property type="entry name" value="Anti-sigma-factor_SerPK"/>
</dbReference>
<organism evidence="3">
    <name type="scientific">Salmonella enterica</name>
    <name type="common">Salmonella choleraesuis</name>
    <dbReference type="NCBI Taxonomy" id="28901"/>
    <lineage>
        <taxon>Bacteria</taxon>
        <taxon>Pseudomonadati</taxon>
        <taxon>Pseudomonadota</taxon>
        <taxon>Gammaproteobacteria</taxon>
        <taxon>Enterobacterales</taxon>
        <taxon>Enterobacteriaceae</taxon>
        <taxon>Salmonella</taxon>
    </lineage>
</organism>
<dbReference type="Gene3D" id="3.30.565.10">
    <property type="entry name" value="Histidine kinase-like ATPase, C-terminal domain"/>
    <property type="match status" value="1"/>
</dbReference>
<keyword evidence="3" id="KW-0547">Nucleotide-binding</keyword>
<dbReference type="Pfam" id="PF13581">
    <property type="entry name" value="HATPase_c_2"/>
    <property type="match status" value="1"/>
</dbReference>
<gene>
    <name evidence="3" type="ORF">NL99_15325</name>
</gene>
<evidence type="ECO:0000256" key="1">
    <source>
        <dbReference type="ARBA" id="ARBA00022527"/>
    </source>
</evidence>
<name>A0A7U7L503_SALER</name>